<keyword evidence="10" id="KW-1185">Reference proteome</keyword>
<dbReference type="FunFam" id="3.40.50.720:FF:000924">
    <property type="entry name" value="GDP-mannose 4,6 dehydratase"/>
    <property type="match status" value="1"/>
</dbReference>
<dbReference type="Gene3D" id="3.90.25.10">
    <property type="entry name" value="UDP-galactose 4-epimerase, domain 1"/>
    <property type="match status" value="1"/>
</dbReference>
<comment type="caution">
    <text evidence="7">Lacks conserved residue(s) required for the propagation of feature annotation.</text>
</comment>
<dbReference type="SUPFAM" id="SSF51735">
    <property type="entry name" value="NAD(P)-binding Rossmann-fold domains"/>
    <property type="match status" value="1"/>
</dbReference>
<protein>
    <recommendedName>
        <fullName evidence="4 7">GDP-mannose 4,6-dehydratase</fullName>
        <ecNumber evidence="4 7">4.2.1.47</ecNumber>
    </recommendedName>
    <alternativeName>
        <fullName evidence="7">GDP-D-mannose dehydratase</fullName>
    </alternativeName>
</protein>
<keyword evidence="5 7" id="KW-0456">Lyase</keyword>
<comment type="cofactor">
    <cofactor evidence="2 7">
        <name>NADP(+)</name>
        <dbReference type="ChEBI" id="CHEBI:58349"/>
    </cofactor>
</comment>
<evidence type="ECO:0000256" key="5">
    <source>
        <dbReference type="ARBA" id="ARBA00023239"/>
    </source>
</evidence>
<evidence type="ECO:0000256" key="1">
    <source>
        <dbReference type="ARBA" id="ARBA00000188"/>
    </source>
</evidence>
<dbReference type="Pfam" id="PF16363">
    <property type="entry name" value="GDP_Man_Dehyd"/>
    <property type="match status" value="1"/>
</dbReference>
<dbReference type="AlphaFoldDB" id="A0A927GBX9"/>
<accession>A0A927GBX9</accession>
<dbReference type="PANTHER" id="PTHR43715:SF1">
    <property type="entry name" value="GDP-MANNOSE 4,6 DEHYDRATASE"/>
    <property type="match status" value="1"/>
</dbReference>
<gene>
    <name evidence="7" type="primary">gmd</name>
    <name evidence="9" type="ORF">IC230_03135</name>
</gene>
<dbReference type="Gene3D" id="3.40.50.720">
    <property type="entry name" value="NAD(P)-binding Rossmann-like Domain"/>
    <property type="match status" value="1"/>
</dbReference>
<dbReference type="GO" id="GO:0008446">
    <property type="term" value="F:GDP-mannose 4,6-dehydratase activity"/>
    <property type="evidence" value="ECO:0007669"/>
    <property type="project" value="UniProtKB-UniRule"/>
</dbReference>
<feature type="domain" description="NAD(P)-binding" evidence="8">
    <location>
        <begin position="5"/>
        <end position="310"/>
    </location>
</feature>
<dbReference type="CDD" id="cd05260">
    <property type="entry name" value="GDP_MD_SDR_e"/>
    <property type="match status" value="1"/>
</dbReference>
<name>A0A927GBX9_9BACT</name>
<comment type="similarity">
    <text evidence="3 7">Belongs to the NAD(P)-dependent epimerase/dehydratase family. GDP-mannose 4,6-dehydratase subfamily.</text>
</comment>
<dbReference type="GO" id="GO:0070401">
    <property type="term" value="F:NADP+ binding"/>
    <property type="evidence" value="ECO:0007669"/>
    <property type="project" value="UniProtKB-UniRule"/>
</dbReference>
<reference evidence="9" key="1">
    <citation type="submission" date="2020-09" db="EMBL/GenBank/DDBJ databases">
        <authorList>
            <person name="Kim M.K."/>
        </authorList>
    </citation>
    <scope>NUCLEOTIDE SEQUENCE</scope>
    <source>
        <strain evidence="9">BT704</strain>
    </source>
</reference>
<dbReference type="GO" id="GO:0042351">
    <property type="term" value="P:'de novo' GDP-L-fucose biosynthetic process"/>
    <property type="evidence" value="ECO:0007669"/>
    <property type="project" value="TreeGrafter"/>
</dbReference>
<dbReference type="PANTHER" id="PTHR43715">
    <property type="entry name" value="GDP-MANNOSE 4,6-DEHYDRATASE"/>
    <property type="match status" value="1"/>
</dbReference>
<dbReference type="InterPro" id="IPR036291">
    <property type="entry name" value="NAD(P)-bd_dom_sf"/>
</dbReference>
<comment type="function">
    <text evidence="6 7">Catalyzes the conversion of GDP-D-mannose to GDP-4-dehydro-6-deoxy-D-mannose.</text>
</comment>
<evidence type="ECO:0000313" key="10">
    <source>
        <dbReference type="Proteomes" id="UP000653797"/>
    </source>
</evidence>
<sequence>MKKALICGVSGQDGAYLAKLLLDKGYQVYGGSRDAQMASFSNLARLGIQNFVQTVSISISDFRSVLQTLLKIKPDEVYNLAGQSSVGLSFEQPVETLESISIGTLNLLEAIRFTNLPIKFYNAGSSECFGDTGKLAADENTPFRPRSPYGVAKAAAFWQVANYREAYQLHTSTGILFNHESPLRPERFVTQKIVAAACRIANGSKEILTLGNIDIARDWGWAPDYVEAMWLMLQQTKADDYVIATGRTCKLSDFIRIVFETVELNWQDYIRIDSLFFRPTDIAEGYANPSKALKQLGWRASTSMESVGARMVEACVQMRKNL</sequence>
<dbReference type="RefSeq" id="WP_191037497.1">
    <property type="nucleotide sequence ID" value="NZ_JACXAA010000001.1"/>
</dbReference>
<evidence type="ECO:0000256" key="3">
    <source>
        <dbReference type="ARBA" id="ARBA00009263"/>
    </source>
</evidence>
<evidence type="ECO:0000256" key="4">
    <source>
        <dbReference type="ARBA" id="ARBA00011989"/>
    </source>
</evidence>
<organism evidence="9 10">
    <name type="scientific">Spirosoma validum</name>
    <dbReference type="NCBI Taxonomy" id="2771355"/>
    <lineage>
        <taxon>Bacteria</taxon>
        <taxon>Pseudomonadati</taxon>
        <taxon>Bacteroidota</taxon>
        <taxon>Cytophagia</taxon>
        <taxon>Cytophagales</taxon>
        <taxon>Cytophagaceae</taxon>
        <taxon>Spirosoma</taxon>
    </lineage>
</organism>
<evidence type="ECO:0000256" key="7">
    <source>
        <dbReference type="HAMAP-Rule" id="MF_00955"/>
    </source>
</evidence>
<dbReference type="InterPro" id="IPR006368">
    <property type="entry name" value="GDP_Man_deHydtase"/>
</dbReference>
<proteinExistence type="inferred from homology"/>
<comment type="catalytic activity">
    <reaction evidence="1 7">
        <text>GDP-alpha-D-mannose = GDP-4-dehydro-alpha-D-rhamnose + H2O</text>
        <dbReference type="Rhea" id="RHEA:23820"/>
        <dbReference type="ChEBI" id="CHEBI:15377"/>
        <dbReference type="ChEBI" id="CHEBI:57527"/>
        <dbReference type="ChEBI" id="CHEBI:57964"/>
        <dbReference type="EC" id="4.2.1.47"/>
    </reaction>
</comment>
<dbReference type="EMBL" id="JACXAA010000001">
    <property type="protein sequence ID" value="MBD2751871.1"/>
    <property type="molecule type" value="Genomic_DNA"/>
</dbReference>
<comment type="caution">
    <text evidence="9">The sequence shown here is derived from an EMBL/GenBank/DDBJ whole genome shotgun (WGS) entry which is preliminary data.</text>
</comment>
<evidence type="ECO:0000256" key="6">
    <source>
        <dbReference type="ARBA" id="ARBA00059383"/>
    </source>
</evidence>
<dbReference type="EC" id="4.2.1.47" evidence="4 7"/>
<dbReference type="HAMAP" id="MF_00955">
    <property type="entry name" value="GDP_Man_dehydratase"/>
    <property type="match status" value="1"/>
</dbReference>
<evidence type="ECO:0000256" key="2">
    <source>
        <dbReference type="ARBA" id="ARBA00001937"/>
    </source>
</evidence>
<keyword evidence="7" id="KW-0521">NADP</keyword>
<evidence type="ECO:0000313" key="9">
    <source>
        <dbReference type="EMBL" id="MBD2751871.1"/>
    </source>
</evidence>
<dbReference type="InterPro" id="IPR016040">
    <property type="entry name" value="NAD(P)-bd_dom"/>
</dbReference>
<evidence type="ECO:0000259" key="8">
    <source>
        <dbReference type="Pfam" id="PF16363"/>
    </source>
</evidence>
<dbReference type="Proteomes" id="UP000653797">
    <property type="component" value="Unassembled WGS sequence"/>
</dbReference>